<dbReference type="Proteomes" id="UP001056120">
    <property type="component" value="Linkage Group LG25"/>
</dbReference>
<comment type="caution">
    <text evidence="1">The sequence shown here is derived from an EMBL/GenBank/DDBJ whole genome shotgun (WGS) entry which is preliminary data.</text>
</comment>
<accession>A0ACB8ZZN8</accession>
<reference evidence="2" key="1">
    <citation type="journal article" date="2022" name="Mol. Ecol. Resour.">
        <title>The genomes of chicory, endive, great burdock and yacon provide insights into Asteraceae palaeo-polyploidization history and plant inulin production.</title>
        <authorList>
            <person name="Fan W."/>
            <person name="Wang S."/>
            <person name="Wang H."/>
            <person name="Wang A."/>
            <person name="Jiang F."/>
            <person name="Liu H."/>
            <person name="Zhao H."/>
            <person name="Xu D."/>
            <person name="Zhang Y."/>
        </authorList>
    </citation>
    <scope>NUCLEOTIDE SEQUENCE [LARGE SCALE GENOMIC DNA]</scope>
    <source>
        <strain evidence="2">cv. Yunnan</strain>
    </source>
</reference>
<sequence>MKSDFKDKIYLTMINYWSWWWEVDNETDELSRTILTILVPILALLWYKWTISLIHNRRTRFAPGPYGLPVFGYLPFLSHNLHERFTEMAHKYGPIFSLNLGSKFHVVVNSMDLAKVVARDLDQTFANRSPTVTALTITYGALDIAWSNNNSHWRNMRKLLVSQVLSNANLDACQGFRTSEVRKTISNVYARMGTAVDVNEIAFDTELNVVTNMLWGCSSDSGDLFHGFREVEFKIIELLAAPNISDFIPMLSWFDLQGRNREMQKQKEHFYRILDRIIEERIETNSTKMEGVVEEEGRKDFLQIMLELKEQKDDSTSFDIVHIKALLFDILTAATDTTSTMVEWVMAEILRNPGVKTKIQKELTEVVGINIVEESHLPRLKYLDAVVKETFRVHPPLPLLIQRSPDESCTLGGYTIPKGSIVYINVWAIQRDPKNWTDALEFRPERFLNGKWDYNGNNMKFLPFGSGRRICPGVPLGEKMLMYILASLLHSFEWILPKDEEFELSDEFGFVTKKRKPLVAIPLQRLSDATLYK</sequence>
<keyword evidence="2" id="KW-1185">Reference proteome</keyword>
<gene>
    <name evidence="1" type="ORF">L1987_73461</name>
</gene>
<evidence type="ECO:0000313" key="1">
    <source>
        <dbReference type="EMBL" id="KAI3703409.1"/>
    </source>
</evidence>
<evidence type="ECO:0000313" key="2">
    <source>
        <dbReference type="Proteomes" id="UP001056120"/>
    </source>
</evidence>
<name>A0ACB8ZZN8_9ASTR</name>
<protein>
    <submittedName>
        <fullName evidence="1">Uncharacterized protein</fullName>
    </submittedName>
</protein>
<proteinExistence type="predicted"/>
<reference evidence="1 2" key="2">
    <citation type="journal article" date="2022" name="Mol. Ecol. Resour.">
        <title>The genomes of chicory, endive, great burdock and yacon provide insights into Asteraceae paleo-polyploidization history and plant inulin production.</title>
        <authorList>
            <person name="Fan W."/>
            <person name="Wang S."/>
            <person name="Wang H."/>
            <person name="Wang A."/>
            <person name="Jiang F."/>
            <person name="Liu H."/>
            <person name="Zhao H."/>
            <person name="Xu D."/>
            <person name="Zhang Y."/>
        </authorList>
    </citation>
    <scope>NUCLEOTIDE SEQUENCE [LARGE SCALE GENOMIC DNA]</scope>
    <source>
        <strain evidence="2">cv. Yunnan</strain>
        <tissue evidence="1">Leaves</tissue>
    </source>
</reference>
<organism evidence="1 2">
    <name type="scientific">Smallanthus sonchifolius</name>
    <dbReference type="NCBI Taxonomy" id="185202"/>
    <lineage>
        <taxon>Eukaryota</taxon>
        <taxon>Viridiplantae</taxon>
        <taxon>Streptophyta</taxon>
        <taxon>Embryophyta</taxon>
        <taxon>Tracheophyta</taxon>
        <taxon>Spermatophyta</taxon>
        <taxon>Magnoliopsida</taxon>
        <taxon>eudicotyledons</taxon>
        <taxon>Gunneridae</taxon>
        <taxon>Pentapetalae</taxon>
        <taxon>asterids</taxon>
        <taxon>campanulids</taxon>
        <taxon>Asterales</taxon>
        <taxon>Asteraceae</taxon>
        <taxon>Asteroideae</taxon>
        <taxon>Heliantheae alliance</taxon>
        <taxon>Millerieae</taxon>
        <taxon>Smallanthus</taxon>
    </lineage>
</organism>
<dbReference type="EMBL" id="CM042042">
    <property type="protein sequence ID" value="KAI3703409.1"/>
    <property type="molecule type" value="Genomic_DNA"/>
</dbReference>